<feature type="compositionally biased region" description="Polar residues" evidence="12">
    <location>
        <begin position="284"/>
        <end position="296"/>
    </location>
</feature>
<dbReference type="CDD" id="cd15539">
    <property type="entry name" value="PHD1_AIRE"/>
    <property type="match status" value="1"/>
</dbReference>
<dbReference type="InterPro" id="IPR016181">
    <property type="entry name" value="Acyl_CoA_acyltransferase"/>
</dbReference>
<dbReference type="Gene3D" id="4.10.910.10">
    <property type="entry name" value="30s ribosomal protein s13, domain 2"/>
    <property type="match status" value="1"/>
</dbReference>
<dbReference type="HAMAP" id="MF_01315">
    <property type="entry name" value="Ribosomal_uS13"/>
    <property type="match status" value="1"/>
</dbReference>
<dbReference type="Pfam" id="PF23209">
    <property type="entry name" value="IDM1_C"/>
    <property type="match status" value="1"/>
</dbReference>
<dbReference type="SUPFAM" id="SSF55729">
    <property type="entry name" value="Acyl-CoA N-acyltransferases (Nat)"/>
    <property type="match status" value="1"/>
</dbReference>
<dbReference type="InterPro" id="IPR018269">
    <property type="entry name" value="Ribosomal_uS13_CS"/>
</dbReference>
<evidence type="ECO:0000313" key="14">
    <source>
        <dbReference type="EMBL" id="CCB51892.1"/>
    </source>
</evidence>
<feature type="region of interest" description="Disordered" evidence="12">
    <location>
        <begin position="463"/>
        <end position="490"/>
    </location>
</feature>
<keyword evidence="9" id="KW-0539">Nucleus</keyword>
<dbReference type="InterPro" id="IPR001892">
    <property type="entry name" value="Ribosomal_uS13"/>
</dbReference>
<accession>F6HI46</accession>
<dbReference type="InterPro" id="IPR001965">
    <property type="entry name" value="Znf_PHD"/>
</dbReference>
<feature type="region of interest" description="Disordered" evidence="12">
    <location>
        <begin position="87"/>
        <end position="117"/>
    </location>
</feature>
<dbReference type="CDD" id="cd04301">
    <property type="entry name" value="NAT_SF"/>
    <property type="match status" value="1"/>
</dbReference>
<dbReference type="SUPFAM" id="SSF46946">
    <property type="entry name" value="S13-like H2TH domain"/>
    <property type="match status" value="1"/>
</dbReference>
<dbReference type="GO" id="GO:0003735">
    <property type="term" value="F:structural constituent of ribosome"/>
    <property type="evidence" value="ECO:0007669"/>
    <property type="project" value="InterPro"/>
</dbReference>
<dbReference type="SUPFAM" id="SSF57903">
    <property type="entry name" value="FYVE/PHD zinc finger"/>
    <property type="match status" value="1"/>
</dbReference>
<keyword evidence="10" id="KW-0687">Ribonucleoprotein</keyword>
<dbReference type="InterPro" id="IPR054292">
    <property type="entry name" value="DUF7028"/>
</dbReference>
<dbReference type="InterPro" id="IPR010979">
    <property type="entry name" value="Ribosomal_uS13-like_H2TH"/>
</dbReference>
<dbReference type="NCBIfam" id="NF003140">
    <property type="entry name" value="PRK04053.1"/>
    <property type="match status" value="1"/>
</dbReference>
<dbReference type="Gene3D" id="3.30.40.10">
    <property type="entry name" value="Zinc/RING finger domain, C3HC4 (zinc finger)"/>
    <property type="match status" value="1"/>
</dbReference>
<evidence type="ECO:0000256" key="5">
    <source>
        <dbReference type="ARBA" id="ARBA00022723"/>
    </source>
</evidence>
<feature type="compositionally biased region" description="Basic and acidic residues" evidence="12">
    <location>
        <begin position="226"/>
        <end position="239"/>
    </location>
</feature>
<dbReference type="PROSITE" id="PS50016">
    <property type="entry name" value="ZF_PHD_2"/>
    <property type="match status" value="1"/>
</dbReference>
<dbReference type="PaxDb" id="29760-VIT_07s0151g00870.t01"/>
<dbReference type="InterPro" id="IPR013083">
    <property type="entry name" value="Znf_RING/FYVE/PHD"/>
</dbReference>
<dbReference type="InterPro" id="IPR011011">
    <property type="entry name" value="Znf_FYVE_PHD"/>
</dbReference>
<evidence type="ECO:0000256" key="12">
    <source>
        <dbReference type="SAM" id="MobiDB-lite"/>
    </source>
</evidence>
<feature type="compositionally biased region" description="Basic residues" evidence="12">
    <location>
        <begin position="261"/>
        <end position="273"/>
    </location>
</feature>
<organism evidence="14 15">
    <name type="scientific">Vitis vinifera</name>
    <name type="common">Grape</name>
    <dbReference type="NCBI Taxonomy" id="29760"/>
    <lineage>
        <taxon>Eukaryota</taxon>
        <taxon>Viridiplantae</taxon>
        <taxon>Streptophyta</taxon>
        <taxon>Embryophyta</taxon>
        <taxon>Tracheophyta</taxon>
        <taxon>Spermatophyta</taxon>
        <taxon>Magnoliopsida</taxon>
        <taxon>eudicotyledons</taxon>
        <taxon>Gunneridae</taxon>
        <taxon>Pentapetalae</taxon>
        <taxon>rosids</taxon>
        <taxon>Vitales</taxon>
        <taxon>Vitaceae</taxon>
        <taxon>Viteae</taxon>
        <taxon>Vitis</taxon>
    </lineage>
</organism>
<dbReference type="GO" id="GO:0006412">
    <property type="term" value="P:translation"/>
    <property type="evidence" value="ECO:0007669"/>
    <property type="project" value="InterPro"/>
</dbReference>
<evidence type="ECO:0000256" key="11">
    <source>
        <dbReference type="PROSITE-ProRule" id="PRU00146"/>
    </source>
</evidence>
<feature type="compositionally biased region" description="Basic and acidic residues" evidence="12">
    <location>
        <begin position="106"/>
        <end position="117"/>
    </location>
</feature>
<dbReference type="GO" id="GO:1990904">
    <property type="term" value="C:ribonucleoprotein complex"/>
    <property type="evidence" value="ECO:0007669"/>
    <property type="project" value="UniProtKB-KW"/>
</dbReference>
<keyword evidence="7" id="KW-0862">Zinc</keyword>
<evidence type="ECO:0000256" key="8">
    <source>
        <dbReference type="ARBA" id="ARBA00022980"/>
    </source>
</evidence>
<dbReference type="OrthoDB" id="1559686at2759"/>
<dbReference type="FunFam" id="3.30.40.10:FF:000465">
    <property type="entry name" value="Increased DNA methylation 1"/>
    <property type="match status" value="1"/>
</dbReference>
<protein>
    <recommendedName>
        <fullName evidence="13">PHD-type domain-containing protein</fullName>
    </recommendedName>
</protein>
<comment type="similarity">
    <text evidence="3">Belongs to the universal ribosomal protein uS13 family.</text>
</comment>
<dbReference type="ExpressionAtlas" id="F6HI46">
    <property type="expression patterns" value="baseline and differential"/>
</dbReference>
<dbReference type="Gene3D" id="1.10.8.50">
    <property type="match status" value="1"/>
</dbReference>
<feature type="compositionally biased region" description="Basic residues" evidence="12">
    <location>
        <begin position="330"/>
        <end position="345"/>
    </location>
</feature>
<sequence length="1615" mass="177526">MKEGLRSGSLAAQLERGNGPSSRVIVRRRGNEVINNGGLESEEKGLNSNDQRCPLLISSDLEANGESKETAIVPLPKESVKVECECEEVGKASEPGRRGRKRGRKSKSERGEGGIGDCKKVKESLECKVEVVGRVLRSKTVAMQAIQMEKNGSGKEVDLEQSESDMVGQRDSGSAHYDKKRVKIEEDESDGGSRKKLKGKQGRPVHVERRRGRPRKDQGKNVVLERVLDEKEEASGSEKVKRKRGRPPKVLGKNVVLERVKNKKASGSKRNTRASKLEGIVQRNGPNSHIGTESSRFSLTEKSKSHELGIQEHETSSGVRGKGVGAFGFRKGKRGGRKAKHKKGKSKDGRAAEKKLVREQIIDMLMRAGWTIDYRPRRDKEYNDAVYTSPTGRGYWSVTLAYNVLKSHYEDGHCEPGFTFTPIPDGVLTKLKRNASKGKKRRLKLEQEYDSGGEMKCCIVKKKSGKNKHAGGKSSNRKMKGRSSLSGQDNLTGMLHKGILTSVRNRKLQRTQNTKRFALLARHSKEGLTTDTDGYVPYSGKRTLLSWMVDLGTVPLNAKVQYMNRRKTRALLEGWISRDGIRCGCCSEIFTISKFEIHAGMKLCEPSQNIILETGISLLQCQLDSWNKQEESERSGFHLVDVGADDPNDDTCGICGDGGDLICCDGCPSTFHQSCLDIQKFPSGDWHCIYCSCKFCGMFSGNTDQMNYNLDVNDSALLTCQLCEEKYHHMCTQGEDSILDDSSSPSFCGKTCRELFEQLQMLLGVKHELEDGFSWTLVQRTEVGFDISLNGIPQKVECNSKLAVALSIMDECFLPIVDQRSGINLIHNVLYNCGSNFNRLNYSGFFTAILERGEEIISAASIRIHGNKLAEMPFIGTRHIYRRQGMCRRLLNAIESALHSLNVEKLVIPAISELMQTWTSVFGFKPLEVSSRKEMRNMNMLVFHGTDMLQKPLLKDQSAEESMIPSAVLESNELKKDLDIKHGVANNSDKTCSPGSDLNISSKGANLSLAICNGPAAVESGSQLNEGSLNDSSDITSETTNFPESATNEKSLVHDNLEGKNRTVICPQPSACDAHAVNAHSATEGIDKHQTAVDDSIILAPAERTVESDSKLNQQRTCDMEKKPLGVSCLGSEATGCEKEVFHACKEGKETVGFELKNDIIKQSNNSLDDNINPQHLDVDFLHGSGENTACLNFEARSQMSDDAKDGKHSDSQQLQVIGYTLEADDKVLNTLKAEDGVAVVGPNPSAPGGACPTSTQCCSEILCQRCTSSNDAVSHLMPPSTPQKVRDVANDPCAALLVGCDLGSSCQGDGLDSHKLEYVAASVNTNCQPSDAATEPNEHLQPMELSSGLDRNDVPESDACAFTCPVGMCHQTPKDSHKASETGLCSHDDGFPPDRPQTVIESDSVADHSSSGSGMALLCASGGCKAGGAPEVMIEGGRTGFSLCVCFFSNEQLRRASSETLTMSLVANEEFQHILRVLNTNVDGKQKIMFALTSIKGIGRRFANIVCKKADVDMNKRAGELSAAELENLMVIVANPRQFKIPDWFLNRKKDYKDGRYSQVVSNALDMKLRDDLERLKKIRNHRGLRHYWGLRVRGQHTKTTGRRGKTVGVSKKR</sequence>
<dbReference type="GO" id="GO:0003723">
    <property type="term" value="F:RNA binding"/>
    <property type="evidence" value="ECO:0007669"/>
    <property type="project" value="InterPro"/>
</dbReference>
<feature type="region of interest" description="Disordered" evidence="12">
    <location>
        <begin position="1022"/>
        <end position="1047"/>
    </location>
</feature>
<dbReference type="InterPro" id="IPR056511">
    <property type="entry name" value="IDM1_C"/>
</dbReference>
<name>F6HI46_VITVI</name>
<evidence type="ECO:0000256" key="2">
    <source>
        <dbReference type="ARBA" id="ARBA00004496"/>
    </source>
</evidence>
<evidence type="ECO:0000259" key="13">
    <source>
        <dbReference type="PROSITE" id="PS50016"/>
    </source>
</evidence>
<dbReference type="InterPro" id="IPR032308">
    <property type="entry name" value="TDBD"/>
</dbReference>
<dbReference type="InterPro" id="IPR042163">
    <property type="entry name" value="PHF12"/>
</dbReference>
<feature type="region of interest" description="Disordered" evidence="12">
    <location>
        <begin position="308"/>
        <end position="352"/>
    </location>
</feature>
<feature type="region of interest" description="Disordered" evidence="12">
    <location>
        <begin position="147"/>
        <end position="296"/>
    </location>
</feature>
<dbReference type="SMART" id="SM00249">
    <property type="entry name" value="PHD"/>
    <property type="match status" value="2"/>
</dbReference>
<evidence type="ECO:0000256" key="10">
    <source>
        <dbReference type="ARBA" id="ARBA00023274"/>
    </source>
</evidence>
<feature type="domain" description="PHD-type" evidence="13">
    <location>
        <begin position="649"/>
        <end position="694"/>
    </location>
</feature>
<evidence type="ECO:0000256" key="6">
    <source>
        <dbReference type="ARBA" id="ARBA00022771"/>
    </source>
</evidence>
<keyword evidence="6 11" id="KW-0863">Zinc-finger</keyword>
<dbReference type="PROSITE" id="PS00646">
    <property type="entry name" value="RIBOSOMAL_S13_1"/>
    <property type="match status" value="1"/>
</dbReference>
<dbReference type="eggNOG" id="KOG3311">
    <property type="taxonomic scope" value="Eukaryota"/>
</dbReference>
<evidence type="ECO:0000256" key="7">
    <source>
        <dbReference type="ARBA" id="ARBA00022833"/>
    </source>
</evidence>
<dbReference type="HOGENOM" id="CLU_243751_0_0_1"/>
<dbReference type="GO" id="GO:0006357">
    <property type="term" value="P:regulation of transcription by RNA polymerase II"/>
    <property type="evidence" value="ECO:0000318"/>
    <property type="project" value="GO_Central"/>
</dbReference>
<evidence type="ECO:0000256" key="4">
    <source>
        <dbReference type="ARBA" id="ARBA00022490"/>
    </source>
</evidence>
<dbReference type="PROSITE" id="PS50159">
    <property type="entry name" value="RIBOSOMAL_S13_2"/>
    <property type="match status" value="1"/>
</dbReference>
<dbReference type="FunFam" id="4.10.910.10:FF:000002">
    <property type="entry name" value="40S ribosomal protein S18"/>
    <property type="match status" value="1"/>
</dbReference>
<keyword evidence="4" id="KW-0963">Cytoplasm</keyword>
<dbReference type="InterPro" id="IPR019787">
    <property type="entry name" value="Znf_PHD-finger"/>
</dbReference>
<dbReference type="PANTHER" id="PTHR46309">
    <property type="entry name" value="PHD FINGER PROTEIN 12"/>
    <property type="match status" value="1"/>
</dbReference>
<proteinExistence type="inferred from homology"/>
<evidence type="ECO:0000313" key="15">
    <source>
        <dbReference type="Proteomes" id="UP000009183"/>
    </source>
</evidence>
<dbReference type="InterPro" id="IPR027437">
    <property type="entry name" value="Rbsml_uS13_C"/>
</dbReference>
<dbReference type="Pfam" id="PF16135">
    <property type="entry name" value="TDBD"/>
    <property type="match status" value="1"/>
</dbReference>
<evidence type="ECO:0000256" key="1">
    <source>
        <dbReference type="ARBA" id="ARBA00004123"/>
    </source>
</evidence>
<evidence type="ECO:0000256" key="9">
    <source>
        <dbReference type="ARBA" id="ARBA00023242"/>
    </source>
</evidence>
<feature type="compositionally biased region" description="Basic and acidic residues" evidence="12">
    <location>
        <begin position="87"/>
        <end position="97"/>
    </location>
</feature>
<comment type="subcellular location">
    <subcellularLocation>
        <location evidence="2">Cytoplasm</location>
    </subcellularLocation>
    <subcellularLocation>
        <location evidence="1">Nucleus</location>
    </subcellularLocation>
</comment>
<dbReference type="Pfam" id="PF00628">
    <property type="entry name" value="PHD"/>
    <property type="match status" value="1"/>
</dbReference>
<evidence type="ECO:0000256" key="3">
    <source>
        <dbReference type="ARBA" id="ARBA00008080"/>
    </source>
</evidence>
<dbReference type="GO" id="GO:0005737">
    <property type="term" value="C:cytoplasm"/>
    <property type="evidence" value="ECO:0007669"/>
    <property type="project" value="UniProtKB-SubCell"/>
</dbReference>
<dbReference type="Proteomes" id="UP000009183">
    <property type="component" value="Chromosome 7"/>
</dbReference>
<keyword evidence="15" id="KW-1185">Reference proteome</keyword>
<dbReference type="GO" id="GO:0005634">
    <property type="term" value="C:nucleus"/>
    <property type="evidence" value="ECO:0000318"/>
    <property type="project" value="GO_Central"/>
</dbReference>
<dbReference type="PANTHER" id="PTHR46309:SF1">
    <property type="entry name" value="PHD FINGER PROTEIN 12"/>
    <property type="match status" value="1"/>
</dbReference>
<dbReference type="GO" id="GO:0005840">
    <property type="term" value="C:ribosome"/>
    <property type="evidence" value="ECO:0007669"/>
    <property type="project" value="UniProtKB-KW"/>
</dbReference>
<gene>
    <name evidence="14" type="ordered locus">VIT_07s0151g00870</name>
</gene>
<keyword evidence="8" id="KW-0689">Ribosomal protein</keyword>
<feature type="compositionally biased region" description="Basic residues" evidence="12">
    <location>
        <begin position="194"/>
        <end position="214"/>
    </location>
</feature>
<dbReference type="GO" id="GO:0003714">
    <property type="term" value="F:transcription corepressor activity"/>
    <property type="evidence" value="ECO:0000318"/>
    <property type="project" value="GO_Central"/>
</dbReference>
<dbReference type="Pfam" id="PF00416">
    <property type="entry name" value="Ribosomal_S13"/>
    <property type="match status" value="1"/>
</dbReference>
<feature type="region of interest" description="Disordered" evidence="12">
    <location>
        <begin position="1"/>
        <end position="29"/>
    </location>
</feature>
<dbReference type="FunFam" id="1.10.8.50:FF:000002">
    <property type="entry name" value="40S ribosomal protein S18"/>
    <property type="match status" value="1"/>
</dbReference>
<feature type="compositionally biased region" description="Basic residues" evidence="12">
    <location>
        <begin position="463"/>
        <end position="481"/>
    </location>
</feature>
<keyword evidence="5" id="KW-0479">Metal-binding</keyword>
<dbReference type="EMBL" id="FN595764">
    <property type="protein sequence ID" value="CCB51892.1"/>
    <property type="molecule type" value="Genomic_DNA"/>
</dbReference>
<dbReference type="STRING" id="29760.F6HI46"/>
<dbReference type="InParanoid" id="F6HI46"/>
<dbReference type="Pfam" id="PF22970">
    <property type="entry name" value="DUF7028"/>
    <property type="match status" value="1"/>
</dbReference>
<dbReference type="GO" id="GO:0008270">
    <property type="term" value="F:zinc ion binding"/>
    <property type="evidence" value="ECO:0007669"/>
    <property type="project" value="UniProtKB-KW"/>
</dbReference>
<reference evidence="15" key="1">
    <citation type="journal article" date="2007" name="Nature">
        <title>The grapevine genome sequence suggests ancestral hexaploidization in major angiosperm phyla.</title>
        <authorList>
            <consortium name="The French-Italian Public Consortium for Grapevine Genome Characterization."/>
            <person name="Jaillon O."/>
            <person name="Aury J.-M."/>
            <person name="Noel B."/>
            <person name="Policriti A."/>
            <person name="Clepet C."/>
            <person name="Casagrande A."/>
            <person name="Choisne N."/>
            <person name="Aubourg S."/>
            <person name="Vitulo N."/>
            <person name="Jubin C."/>
            <person name="Vezzi A."/>
            <person name="Legeai F."/>
            <person name="Hugueney P."/>
            <person name="Dasilva C."/>
            <person name="Horner D."/>
            <person name="Mica E."/>
            <person name="Jublot D."/>
            <person name="Poulain J."/>
            <person name="Bruyere C."/>
            <person name="Billault A."/>
            <person name="Segurens B."/>
            <person name="Gouyvenoux M."/>
            <person name="Ugarte E."/>
            <person name="Cattonaro F."/>
            <person name="Anthouard V."/>
            <person name="Vico V."/>
            <person name="Del Fabbro C."/>
            <person name="Alaux M."/>
            <person name="Di Gaspero G."/>
            <person name="Dumas V."/>
            <person name="Felice N."/>
            <person name="Paillard S."/>
            <person name="Juman I."/>
            <person name="Moroldo M."/>
            <person name="Scalabrin S."/>
            <person name="Canaguier A."/>
            <person name="Le Clainche I."/>
            <person name="Malacrida G."/>
            <person name="Durand E."/>
            <person name="Pesole G."/>
            <person name="Laucou V."/>
            <person name="Chatelet P."/>
            <person name="Merdinoglu D."/>
            <person name="Delledonne M."/>
            <person name="Pezzotti M."/>
            <person name="Lecharny A."/>
            <person name="Scarpelli C."/>
            <person name="Artiguenave F."/>
            <person name="Pe M.E."/>
            <person name="Valle G."/>
            <person name="Morgante M."/>
            <person name="Caboche M."/>
            <person name="Adam-Blondon A.-F."/>
            <person name="Weissenbach J."/>
            <person name="Quetier F."/>
            <person name="Wincker P."/>
        </authorList>
    </citation>
    <scope>NUCLEOTIDE SEQUENCE [LARGE SCALE GENOMIC DNA]</scope>
    <source>
        <strain evidence="15">cv. Pinot noir / PN40024</strain>
    </source>
</reference>